<keyword evidence="2 5" id="KW-0812">Transmembrane</keyword>
<feature type="transmembrane region" description="Helical" evidence="6">
    <location>
        <begin position="49"/>
        <end position="71"/>
    </location>
</feature>
<proteinExistence type="predicted"/>
<dbReference type="GO" id="GO:0016020">
    <property type="term" value="C:membrane"/>
    <property type="evidence" value="ECO:0007669"/>
    <property type="project" value="UniProtKB-SubCell"/>
</dbReference>
<dbReference type="InterPro" id="IPR050846">
    <property type="entry name" value="TLCD"/>
</dbReference>
<evidence type="ECO:0000256" key="2">
    <source>
        <dbReference type="ARBA" id="ARBA00022692"/>
    </source>
</evidence>
<dbReference type="AlphaFoldDB" id="A0A6I9XZM0"/>
<dbReference type="OrthoDB" id="10266980at2759"/>
<comment type="subcellular location">
    <subcellularLocation>
        <location evidence="1">Membrane</location>
        <topology evidence="1">Multi-pass membrane protein</topology>
    </subcellularLocation>
</comment>
<feature type="transmembrane region" description="Helical" evidence="6">
    <location>
        <begin position="7"/>
        <end position="29"/>
    </location>
</feature>
<keyword evidence="3 6" id="KW-1133">Transmembrane helix</keyword>
<dbReference type="GeneID" id="106546913"/>
<name>A0A6I9XZM0_9SAUR</name>
<evidence type="ECO:0000256" key="1">
    <source>
        <dbReference type="ARBA" id="ARBA00004141"/>
    </source>
</evidence>
<dbReference type="GO" id="GO:0005783">
    <property type="term" value="C:endoplasmic reticulum"/>
    <property type="evidence" value="ECO:0007669"/>
    <property type="project" value="TreeGrafter"/>
</dbReference>
<evidence type="ECO:0000313" key="8">
    <source>
        <dbReference type="Proteomes" id="UP000504617"/>
    </source>
</evidence>
<dbReference type="PANTHER" id="PTHR13439">
    <property type="entry name" value="CT120 PROTEIN"/>
    <property type="match status" value="1"/>
</dbReference>
<dbReference type="KEGG" id="tsr:106546913"/>
<dbReference type="GO" id="GO:0055088">
    <property type="term" value="P:lipid homeostasis"/>
    <property type="evidence" value="ECO:0007669"/>
    <property type="project" value="TreeGrafter"/>
</dbReference>
<dbReference type="PROSITE" id="PS50922">
    <property type="entry name" value="TLC"/>
    <property type="match status" value="1"/>
</dbReference>
<accession>A0A6I9XZM0</accession>
<dbReference type="RefSeq" id="XP_013919376.1">
    <property type="nucleotide sequence ID" value="XM_014063901.1"/>
</dbReference>
<keyword evidence="8" id="KW-1185">Reference proteome</keyword>
<gene>
    <name evidence="9" type="primary">LOC106546913</name>
</gene>
<feature type="transmembrane region" description="Helical" evidence="6">
    <location>
        <begin position="92"/>
        <end position="110"/>
    </location>
</feature>
<dbReference type="InterPro" id="IPR006634">
    <property type="entry name" value="TLC-dom"/>
</dbReference>
<evidence type="ECO:0000259" key="7">
    <source>
        <dbReference type="PROSITE" id="PS50922"/>
    </source>
</evidence>
<protein>
    <submittedName>
        <fullName evidence="9">Transmembrane protein 56-B-like</fullName>
    </submittedName>
</protein>
<evidence type="ECO:0000313" key="9">
    <source>
        <dbReference type="RefSeq" id="XP_013919376.1"/>
    </source>
</evidence>
<reference evidence="9" key="1">
    <citation type="submission" date="2025-08" db="UniProtKB">
        <authorList>
            <consortium name="RefSeq"/>
        </authorList>
    </citation>
    <scope>IDENTIFICATION</scope>
    <source>
        <tissue evidence="9">Skeletal muscle</tissue>
    </source>
</reference>
<organism evidence="8 9">
    <name type="scientific">Thamnophis sirtalis</name>
    <dbReference type="NCBI Taxonomy" id="35019"/>
    <lineage>
        <taxon>Eukaryota</taxon>
        <taxon>Metazoa</taxon>
        <taxon>Chordata</taxon>
        <taxon>Craniata</taxon>
        <taxon>Vertebrata</taxon>
        <taxon>Euteleostomi</taxon>
        <taxon>Lepidosauria</taxon>
        <taxon>Squamata</taxon>
        <taxon>Bifurcata</taxon>
        <taxon>Unidentata</taxon>
        <taxon>Episquamata</taxon>
        <taxon>Toxicofera</taxon>
        <taxon>Serpentes</taxon>
        <taxon>Colubroidea</taxon>
        <taxon>Colubridae</taxon>
        <taxon>Natricinae</taxon>
        <taxon>Thamnophis</taxon>
    </lineage>
</organism>
<feature type="domain" description="TLC" evidence="7">
    <location>
        <begin position="44"/>
        <end position="177"/>
    </location>
</feature>
<evidence type="ECO:0000256" key="4">
    <source>
        <dbReference type="ARBA" id="ARBA00023136"/>
    </source>
</evidence>
<dbReference type="Pfam" id="PF03798">
    <property type="entry name" value="TRAM_LAG1_CLN8"/>
    <property type="match status" value="1"/>
</dbReference>
<keyword evidence="4 5" id="KW-0472">Membrane</keyword>
<feature type="transmembrane region" description="Helical" evidence="6">
    <location>
        <begin position="116"/>
        <end position="141"/>
    </location>
</feature>
<evidence type="ECO:0000256" key="5">
    <source>
        <dbReference type="PROSITE-ProRule" id="PRU00205"/>
    </source>
</evidence>
<evidence type="ECO:0000256" key="6">
    <source>
        <dbReference type="SAM" id="Phobius"/>
    </source>
</evidence>
<sequence length="177" mass="20125">MTIFNKLNLGIAVSSFAIFQLSFHVLSSWLSSRLTSGFNNLDQKKKIEWNTRTVSTVHALVVGIFCMYILLCDEAVNADRVWGDPSTVQLNLDISVGYLISDLLLIIFHWKAIGDIYFVIHHVLAVYAYYFVLVSSMLILYHNKYTCVLAKMDFNRLTIKINGSSQEDSNCSMVLIQ</sequence>
<dbReference type="Proteomes" id="UP000504617">
    <property type="component" value="Unplaced"/>
</dbReference>
<evidence type="ECO:0000256" key="3">
    <source>
        <dbReference type="ARBA" id="ARBA00022989"/>
    </source>
</evidence>
<dbReference type="PANTHER" id="PTHR13439:SF1">
    <property type="entry name" value="TLC DOMAIN-CONTAINING PROTEIN 4"/>
    <property type="match status" value="1"/>
</dbReference>